<keyword evidence="3" id="KW-1185">Reference proteome</keyword>
<dbReference type="SUPFAM" id="SSF63829">
    <property type="entry name" value="Calcium-dependent phosphotriesterase"/>
    <property type="match status" value="1"/>
</dbReference>
<organism evidence="2 3">
    <name type="scientific">Hymenobacter persicinus</name>
    <dbReference type="NCBI Taxonomy" id="2025506"/>
    <lineage>
        <taxon>Bacteria</taxon>
        <taxon>Pseudomonadati</taxon>
        <taxon>Bacteroidota</taxon>
        <taxon>Cytophagia</taxon>
        <taxon>Cytophagales</taxon>
        <taxon>Hymenobacteraceae</taxon>
        <taxon>Hymenobacter</taxon>
    </lineage>
</organism>
<keyword evidence="1" id="KW-0732">Signal</keyword>
<comment type="caution">
    <text evidence="2">The sequence shown here is derived from an EMBL/GenBank/DDBJ whole genome shotgun (WGS) entry which is preliminary data.</text>
</comment>
<feature type="signal peptide" evidence="1">
    <location>
        <begin position="1"/>
        <end position="25"/>
    </location>
</feature>
<dbReference type="OrthoDB" id="9765926at2"/>
<accession>A0A4V1ZAQ0</accession>
<evidence type="ECO:0000256" key="1">
    <source>
        <dbReference type="SAM" id="SignalP"/>
    </source>
</evidence>
<dbReference type="AlphaFoldDB" id="A0A4V1ZAQ0"/>
<feature type="chain" id="PRO_5020966304" description="T9SS C-terminal target domain-containing protein" evidence="1">
    <location>
        <begin position="26"/>
        <end position="304"/>
    </location>
</feature>
<name>A0A4V1ZAQ0_9BACT</name>
<dbReference type="RefSeq" id="WP_129921310.1">
    <property type="nucleotide sequence ID" value="NZ_SEWE01000021.1"/>
</dbReference>
<dbReference type="Proteomes" id="UP000294155">
    <property type="component" value="Unassembled WGS sequence"/>
</dbReference>
<evidence type="ECO:0000313" key="2">
    <source>
        <dbReference type="EMBL" id="RYU79168.1"/>
    </source>
</evidence>
<reference evidence="2 3" key="1">
    <citation type="submission" date="2019-02" db="EMBL/GenBank/DDBJ databases">
        <title>Bacterial novel species isolated from soil.</title>
        <authorList>
            <person name="Jung H.-Y."/>
        </authorList>
    </citation>
    <scope>NUCLEOTIDE SEQUENCE [LARGE SCALE GENOMIC DNA]</scope>
    <source>
        <strain evidence="2 3">1-3-3-3</strain>
    </source>
</reference>
<evidence type="ECO:0000313" key="3">
    <source>
        <dbReference type="Proteomes" id="UP000294155"/>
    </source>
</evidence>
<evidence type="ECO:0008006" key="4">
    <source>
        <dbReference type="Google" id="ProtNLM"/>
    </source>
</evidence>
<protein>
    <recommendedName>
        <fullName evidence="4">T9SS C-terminal target domain-containing protein</fullName>
    </recommendedName>
</protein>
<proteinExistence type="predicted"/>
<sequence>MTQRFLPLTLWLLVVLVSLAGSAAAQPEAYNWKFGNQAGLQFPNGSPAIVSAPGAMSCYEGCASISDAQGVLQCYSNGQNVWDRTGAIMPNGRLSGSHFSATQAALLLRAPADHSMYYLFTVDAVENELRGGLRYSVVDMSLRGGLGDVRTNSSQLGNTLMTEKLTAVRHANGRDYWIVTHGWQSNSFYCYLLNAGGLVSTPVVSSVGSVYTGSNGTNPVGLNAIGYLRASPDSRLLASVQAQQAGVELFDFNPATGQVSGPRAIPATNQAFYGVEFSADSRKLYVSPINGSQVWQLELAANPA</sequence>
<gene>
    <name evidence="2" type="ORF">EWM57_11595</name>
</gene>
<dbReference type="EMBL" id="SEWE01000021">
    <property type="protein sequence ID" value="RYU79168.1"/>
    <property type="molecule type" value="Genomic_DNA"/>
</dbReference>